<dbReference type="InterPro" id="IPR013128">
    <property type="entry name" value="Peptidase_C1A"/>
</dbReference>
<dbReference type="GO" id="GO:0006508">
    <property type="term" value="P:proteolysis"/>
    <property type="evidence" value="ECO:0007669"/>
    <property type="project" value="UniProtKB-KW"/>
</dbReference>
<dbReference type="InterPro" id="IPR039417">
    <property type="entry name" value="Peptidase_C1A_papain-like"/>
</dbReference>
<evidence type="ECO:0000259" key="4">
    <source>
        <dbReference type="SMART" id="SM00645"/>
    </source>
</evidence>
<dbReference type="SUPFAM" id="SSF54001">
    <property type="entry name" value="Cysteine proteinases"/>
    <property type="match status" value="1"/>
</dbReference>
<dbReference type="PROSITE" id="PS00640">
    <property type="entry name" value="THIOL_PROTEASE_ASN"/>
    <property type="match status" value="1"/>
</dbReference>
<dbReference type="InterPro" id="IPR000668">
    <property type="entry name" value="Peptidase_C1A_C"/>
</dbReference>
<evidence type="ECO:0000313" key="6">
    <source>
        <dbReference type="Proteomes" id="UP001549366"/>
    </source>
</evidence>
<dbReference type="InterPro" id="IPR025660">
    <property type="entry name" value="Pept_his_AS"/>
</dbReference>
<dbReference type="CDD" id="cd02248">
    <property type="entry name" value="Peptidase_C1A"/>
    <property type="match status" value="1"/>
</dbReference>
<accession>A0ABV2SEW9</accession>
<dbReference type="InterPro" id="IPR025661">
    <property type="entry name" value="Pept_asp_AS"/>
</dbReference>
<feature type="domain" description="Peptidase C1A papain C-terminal" evidence="4">
    <location>
        <begin position="146"/>
        <end position="378"/>
    </location>
</feature>
<keyword evidence="5" id="KW-0645">Protease</keyword>
<keyword evidence="2" id="KW-1015">Disulfide bond</keyword>
<dbReference type="PANTHER" id="PTHR12411">
    <property type="entry name" value="CYSTEINE PROTEASE FAMILY C1-RELATED"/>
    <property type="match status" value="1"/>
</dbReference>
<gene>
    <name evidence="5" type="ORF">V5J35_001488</name>
</gene>
<dbReference type="PRINTS" id="PR00705">
    <property type="entry name" value="PAPAIN"/>
</dbReference>
<dbReference type="PROSITE" id="PS00639">
    <property type="entry name" value="THIOL_PROTEASE_HIS"/>
    <property type="match status" value="1"/>
</dbReference>
<keyword evidence="3" id="KW-0732">Signal</keyword>
<evidence type="ECO:0000256" key="2">
    <source>
        <dbReference type="ARBA" id="ARBA00023157"/>
    </source>
</evidence>
<dbReference type="EMBL" id="JBEWTB010000002">
    <property type="protein sequence ID" value="MET4756296.1"/>
    <property type="molecule type" value="Genomic_DNA"/>
</dbReference>
<comment type="similarity">
    <text evidence="1">Belongs to the peptidase C1 family.</text>
</comment>
<dbReference type="SMART" id="SM00645">
    <property type="entry name" value="Pept_C1"/>
    <property type="match status" value="1"/>
</dbReference>
<dbReference type="Proteomes" id="UP001549366">
    <property type="component" value="Unassembled WGS sequence"/>
</dbReference>
<dbReference type="InterPro" id="IPR038765">
    <property type="entry name" value="Papain-like_cys_pep_sf"/>
</dbReference>
<keyword evidence="6" id="KW-1185">Reference proteome</keyword>
<feature type="signal peptide" evidence="3">
    <location>
        <begin position="1"/>
        <end position="21"/>
    </location>
</feature>
<reference evidence="5 6" key="1">
    <citation type="submission" date="2024-06" db="EMBL/GenBank/DDBJ databases">
        <title>Genomic Encyclopedia of Type Strains, Phase V (KMG-V): Genome sequencing to study the core and pangenomes of soil and plant-associated prokaryotes.</title>
        <authorList>
            <person name="Whitman W."/>
        </authorList>
    </citation>
    <scope>NUCLEOTIDE SEQUENCE [LARGE SCALE GENOMIC DNA]</scope>
    <source>
        <strain evidence="5 6">NE40</strain>
    </source>
</reference>
<organism evidence="5 6">
    <name type="scientific">Endozoicomonas lisbonensis</name>
    <dbReference type="NCBI Taxonomy" id="3120522"/>
    <lineage>
        <taxon>Bacteria</taxon>
        <taxon>Pseudomonadati</taxon>
        <taxon>Pseudomonadota</taxon>
        <taxon>Gammaproteobacteria</taxon>
        <taxon>Oceanospirillales</taxon>
        <taxon>Endozoicomonadaceae</taxon>
        <taxon>Endozoicomonas</taxon>
    </lineage>
</organism>
<dbReference type="Gene3D" id="3.90.70.10">
    <property type="entry name" value="Cysteine proteinases"/>
    <property type="match status" value="1"/>
</dbReference>
<sequence>MKIWSASVLCFFTLFISQVYSAPVKDSSILDLKYYSDQNADLFYALFLERYKDESEKPERNTANYQKRKANFIENVNYALIYNAERKTSGKDETANINAFFDLSFDDFKNSNLGHKQLKSSEKKNTLANLSKTLIGTPYKHSNKVIPDALDWRKKGAVTAVKNQKQCGSCWTFGSIGALEGYYKIQGNPLTSLSEQFIGACNGVRPICEGGTSLVVYSFVVRNNFTLCTEESYPYSSGSGVDKACSTDHVNDCKKIKIPDGMKVRSIEPGNDKALMEALQDGPISVAIKASLKSFMLYKGGVYDDSQCLQNRTDSLDHEVLLVGYGTDNNIPYWIVKNSWGEQWGEDGYIRMRRGKTGSSDDQYNDMCGISLDAFQPVSLNR</sequence>
<dbReference type="Pfam" id="PF00112">
    <property type="entry name" value="Peptidase_C1"/>
    <property type="match status" value="1"/>
</dbReference>
<feature type="chain" id="PRO_5046672874" evidence="3">
    <location>
        <begin position="22"/>
        <end position="382"/>
    </location>
</feature>
<name>A0ABV2SEW9_9GAMM</name>
<dbReference type="InterPro" id="IPR000169">
    <property type="entry name" value="Pept_cys_AS"/>
</dbReference>
<evidence type="ECO:0000313" key="5">
    <source>
        <dbReference type="EMBL" id="MET4756296.1"/>
    </source>
</evidence>
<keyword evidence="5" id="KW-0378">Hydrolase</keyword>
<protein>
    <submittedName>
        <fullName evidence="5">C1A family cysteine protease</fullName>
    </submittedName>
</protein>
<proteinExistence type="inferred from homology"/>
<dbReference type="PROSITE" id="PS00139">
    <property type="entry name" value="THIOL_PROTEASE_CYS"/>
    <property type="match status" value="1"/>
</dbReference>
<dbReference type="RefSeq" id="WP_354016304.1">
    <property type="nucleotide sequence ID" value="NZ_JBEWTB010000002.1"/>
</dbReference>
<dbReference type="GO" id="GO:0008233">
    <property type="term" value="F:peptidase activity"/>
    <property type="evidence" value="ECO:0007669"/>
    <property type="project" value="UniProtKB-KW"/>
</dbReference>
<evidence type="ECO:0000256" key="3">
    <source>
        <dbReference type="SAM" id="SignalP"/>
    </source>
</evidence>
<comment type="caution">
    <text evidence="5">The sequence shown here is derived from an EMBL/GenBank/DDBJ whole genome shotgun (WGS) entry which is preliminary data.</text>
</comment>
<evidence type="ECO:0000256" key="1">
    <source>
        <dbReference type="ARBA" id="ARBA00008455"/>
    </source>
</evidence>